<dbReference type="InterPro" id="IPR022096">
    <property type="entry name" value="SBF1/SBF2"/>
</dbReference>
<evidence type="ECO:0000313" key="4">
    <source>
        <dbReference type="RefSeq" id="XP_026680863.1"/>
    </source>
</evidence>
<dbReference type="KEGG" id="dci:113468278"/>
<name>A0A3Q0J1N3_DIACI</name>
<dbReference type="PaxDb" id="121845-A0A3Q0J1N3"/>
<accession>A0A3Q0J1N3</accession>
<keyword evidence="3" id="KW-1185">Reference proteome</keyword>
<gene>
    <name evidence="4" type="primary">LOC113468278</name>
</gene>
<feature type="region of interest" description="Disordered" evidence="1">
    <location>
        <begin position="1"/>
        <end position="33"/>
    </location>
</feature>
<dbReference type="GeneID" id="113468278"/>
<organism evidence="3 4">
    <name type="scientific">Diaphorina citri</name>
    <name type="common">Asian citrus psyllid</name>
    <dbReference type="NCBI Taxonomy" id="121845"/>
    <lineage>
        <taxon>Eukaryota</taxon>
        <taxon>Metazoa</taxon>
        <taxon>Ecdysozoa</taxon>
        <taxon>Arthropoda</taxon>
        <taxon>Hexapoda</taxon>
        <taxon>Insecta</taxon>
        <taxon>Pterygota</taxon>
        <taxon>Neoptera</taxon>
        <taxon>Paraneoptera</taxon>
        <taxon>Hemiptera</taxon>
        <taxon>Sternorrhyncha</taxon>
        <taxon>Psylloidea</taxon>
        <taxon>Psyllidae</taxon>
        <taxon>Diaphorininae</taxon>
        <taxon>Diaphorina</taxon>
    </lineage>
</organism>
<dbReference type="RefSeq" id="XP_026680863.1">
    <property type="nucleotide sequence ID" value="XM_026825062.1"/>
</dbReference>
<dbReference type="STRING" id="121845.A0A3Q0J1N3"/>
<dbReference type="Proteomes" id="UP000079169">
    <property type="component" value="Unplaced"/>
</dbReference>
<dbReference type="AlphaFoldDB" id="A0A3Q0J1N3"/>
<reference evidence="4" key="1">
    <citation type="submission" date="2025-08" db="UniProtKB">
        <authorList>
            <consortium name="RefSeq"/>
        </authorList>
    </citation>
    <scope>IDENTIFICATION</scope>
</reference>
<sequence>MSSYHPSSPRAGSDLTNNNHPPGSLGSHPLSKECRISQEPSALEIAAEQMRLYPNLPPEKQKELAASEESTLYSQAIHYATRMVYLLVPLDVGGGAKTHHRPDKRHPVPDLKKEL</sequence>
<feature type="domain" description="SBF1/SBF2" evidence="2">
    <location>
        <begin position="33"/>
        <end position="83"/>
    </location>
</feature>
<evidence type="ECO:0000256" key="1">
    <source>
        <dbReference type="SAM" id="MobiDB-lite"/>
    </source>
</evidence>
<dbReference type="Pfam" id="PF12335">
    <property type="entry name" value="SBF2"/>
    <property type="match status" value="1"/>
</dbReference>
<evidence type="ECO:0000259" key="2">
    <source>
        <dbReference type="Pfam" id="PF12335"/>
    </source>
</evidence>
<feature type="compositionally biased region" description="Basic and acidic residues" evidence="1">
    <location>
        <begin position="105"/>
        <end position="115"/>
    </location>
</feature>
<protein>
    <submittedName>
        <fullName evidence="4">Myotubularin-related protein 5-like</fullName>
    </submittedName>
</protein>
<evidence type="ECO:0000313" key="3">
    <source>
        <dbReference type="Proteomes" id="UP000079169"/>
    </source>
</evidence>
<feature type="region of interest" description="Disordered" evidence="1">
    <location>
        <begin position="93"/>
        <end position="115"/>
    </location>
</feature>
<proteinExistence type="predicted"/>